<evidence type="ECO:0000313" key="2">
    <source>
        <dbReference type="EMBL" id="KAK6980578.1"/>
    </source>
</evidence>
<keyword evidence="3" id="KW-1185">Reference proteome</keyword>
<organism evidence="2 3">
    <name type="scientific">Favolaschia claudopus</name>
    <dbReference type="NCBI Taxonomy" id="2862362"/>
    <lineage>
        <taxon>Eukaryota</taxon>
        <taxon>Fungi</taxon>
        <taxon>Dikarya</taxon>
        <taxon>Basidiomycota</taxon>
        <taxon>Agaricomycotina</taxon>
        <taxon>Agaricomycetes</taxon>
        <taxon>Agaricomycetidae</taxon>
        <taxon>Agaricales</taxon>
        <taxon>Marasmiineae</taxon>
        <taxon>Mycenaceae</taxon>
        <taxon>Favolaschia</taxon>
    </lineage>
</organism>
<name>A0AAV9ZDT8_9AGAR</name>
<feature type="non-terminal residue" evidence="2">
    <location>
        <position position="1"/>
    </location>
</feature>
<feature type="region of interest" description="Disordered" evidence="1">
    <location>
        <begin position="242"/>
        <end position="285"/>
    </location>
</feature>
<dbReference type="Proteomes" id="UP001362999">
    <property type="component" value="Unassembled WGS sequence"/>
</dbReference>
<evidence type="ECO:0000256" key="1">
    <source>
        <dbReference type="SAM" id="MobiDB-lite"/>
    </source>
</evidence>
<gene>
    <name evidence="2" type="ORF">R3P38DRAFT_3118259</name>
</gene>
<protein>
    <recommendedName>
        <fullName evidence="4">Chromo domain-containing protein</fullName>
    </recommendedName>
</protein>
<evidence type="ECO:0008006" key="4">
    <source>
        <dbReference type="Google" id="ProtNLM"/>
    </source>
</evidence>
<feature type="compositionally biased region" description="Polar residues" evidence="1">
    <location>
        <begin position="267"/>
        <end position="281"/>
    </location>
</feature>
<evidence type="ECO:0000313" key="3">
    <source>
        <dbReference type="Proteomes" id="UP001362999"/>
    </source>
</evidence>
<feature type="compositionally biased region" description="Low complexity" evidence="1">
    <location>
        <begin position="202"/>
        <end position="221"/>
    </location>
</feature>
<feature type="region of interest" description="Disordered" evidence="1">
    <location>
        <begin position="192"/>
        <end position="223"/>
    </location>
</feature>
<dbReference type="EMBL" id="JAWWNJ010000158">
    <property type="protein sequence ID" value="KAK6980578.1"/>
    <property type="molecule type" value="Genomic_DNA"/>
</dbReference>
<feature type="region of interest" description="Disordered" evidence="1">
    <location>
        <begin position="46"/>
        <end position="85"/>
    </location>
</feature>
<reference evidence="2 3" key="1">
    <citation type="journal article" date="2024" name="J Genomics">
        <title>Draft genome sequencing and assembly of Favolaschia claudopus CIRM-BRFM 2984 isolated from oak limbs.</title>
        <authorList>
            <person name="Navarro D."/>
            <person name="Drula E."/>
            <person name="Chaduli D."/>
            <person name="Cazenave R."/>
            <person name="Ahrendt S."/>
            <person name="Wang J."/>
            <person name="Lipzen A."/>
            <person name="Daum C."/>
            <person name="Barry K."/>
            <person name="Grigoriev I.V."/>
            <person name="Favel A."/>
            <person name="Rosso M.N."/>
            <person name="Martin F."/>
        </authorList>
    </citation>
    <scope>NUCLEOTIDE SEQUENCE [LARGE SCALE GENOMIC DNA]</scope>
    <source>
        <strain evidence="2 3">CIRM-BRFM 2984</strain>
    </source>
</reference>
<sequence>YTPVLEQKLENGKSYFEVRWRDTWIPKKICTPELIEQFQERDSLNSSVLGDDFGSPPAATPPRQPDSTAAISTARPGPVAPVPPAPFAEFDPRCIEGTLSGIVAFSRGPNSSSSRRSAITGGRSRSASLLLLTPAVLEMPNHQARTLVHQKLPTPSPVRDEAETAPSVAPSASRDDPISATVVEQFTSNQCPTLPMASMPNSTVDSVPTSKTPTPTASPEAPVHKGAEGLAFEGYEAAPSALQKDPIQQQDTQSQHTSNEPALAMNPSIQPGSSLSATSNELEPPAKRTNLSALSDMFQFHDKPSWEGYVQKIETVENVHGQLFVHLIWIDYLRIHRYTGEHK</sequence>
<dbReference type="AlphaFoldDB" id="A0AAV9ZDT8"/>
<feature type="region of interest" description="Disordered" evidence="1">
    <location>
        <begin position="151"/>
        <end position="176"/>
    </location>
</feature>
<feature type="compositionally biased region" description="Polar residues" evidence="1">
    <location>
        <begin position="246"/>
        <end position="260"/>
    </location>
</feature>
<accession>A0AAV9ZDT8</accession>
<comment type="caution">
    <text evidence="2">The sequence shown here is derived from an EMBL/GenBank/DDBJ whole genome shotgun (WGS) entry which is preliminary data.</text>
</comment>
<proteinExistence type="predicted"/>